<dbReference type="Gene3D" id="2.60.40.3440">
    <property type="match status" value="1"/>
</dbReference>
<name>A0A2W7INA3_9PROT</name>
<keyword evidence="2" id="KW-0732">Signal</keyword>
<comment type="caution">
    <text evidence="3">The sequence shown here is derived from an EMBL/GenBank/DDBJ whole genome shotgun (WGS) entry which is preliminary data.</text>
</comment>
<gene>
    <name evidence="3" type="ORF">C8P66_12354</name>
</gene>
<feature type="signal peptide" evidence="2">
    <location>
        <begin position="1"/>
        <end position="22"/>
    </location>
</feature>
<feature type="region of interest" description="Disordered" evidence="1">
    <location>
        <begin position="148"/>
        <end position="171"/>
    </location>
</feature>
<accession>A0A2W7INA3</accession>
<organism evidence="3 4">
    <name type="scientific">Humitalea rosea</name>
    <dbReference type="NCBI Taxonomy" id="990373"/>
    <lineage>
        <taxon>Bacteria</taxon>
        <taxon>Pseudomonadati</taxon>
        <taxon>Pseudomonadota</taxon>
        <taxon>Alphaproteobacteria</taxon>
        <taxon>Acetobacterales</taxon>
        <taxon>Roseomonadaceae</taxon>
        <taxon>Humitalea</taxon>
    </lineage>
</organism>
<protein>
    <recommendedName>
        <fullName evidence="5">Lipoprotein</fullName>
    </recommendedName>
</protein>
<evidence type="ECO:0008006" key="5">
    <source>
        <dbReference type="Google" id="ProtNLM"/>
    </source>
</evidence>
<evidence type="ECO:0000313" key="3">
    <source>
        <dbReference type="EMBL" id="PZW40847.1"/>
    </source>
</evidence>
<dbReference type="Proteomes" id="UP000249688">
    <property type="component" value="Unassembled WGS sequence"/>
</dbReference>
<dbReference type="RefSeq" id="WP_111399707.1">
    <property type="nucleotide sequence ID" value="NZ_QKYU01000023.1"/>
</dbReference>
<evidence type="ECO:0000256" key="2">
    <source>
        <dbReference type="SAM" id="SignalP"/>
    </source>
</evidence>
<feature type="chain" id="PRO_5016082553" description="Lipoprotein" evidence="2">
    <location>
        <begin position="23"/>
        <end position="171"/>
    </location>
</feature>
<dbReference type="OrthoDB" id="7275033at2"/>
<sequence>MTSSKATIAKLALGLGGLAALAACSTPPTVRRPSATVYAADVQGGARVCTVPQDLVLTDAPVSTRMVLQNDGGWCGIMVAQPGPRPYRLGLVTTRAQHGRVYVHTVGDATRLSYTPDPGFIGDDAFAIRLMPDSRQVQVAVTVQAGPAAVVTPPPPPAAAPAAPTRPRRRS</sequence>
<keyword evidence="4" id="KW-1185">Reference proteome</keyword>
<reference evidence="3 4" key="1">
    <citation type="submission" date="2018-06" db="EMBL/GenBank/DDBJ databases">
        <title>Genomic Encyclopedia of Archaeal and Bacterial Type Strains, Phase II (KMG-II): from individual species to whole genera.</title>
        <authorList>
            <person name="Goeker M."/>
        </authorList>
    </citation>
    <scope>NUCLEOTIDE SEQUENCE [LARGE SCALE GENOMIC DNA]</scope>
    <source>
        <strain evidence="3 4">DSM 24525</strain>
    </source>
</reference>
<dbReference type="EMBL" id="QKYU01000023">
    <property type="protein sequence ID" value="PZW40847.1"/>
    <property type="molecule type" value="Genomic_DNA"/>
</dbReference>
<dbReference type="PROSITE" id="PS51257">
    <property type="entry name" value="PROKAR_LIPOPROTEIN"/>
    <property type="match status" value="1"/>
</dbReference>
<dbReference type="AlphaFoldDB" id="A0A2W7INA3"/>
<evidence type="ECO:0000256" key="1">
    <source>
        <dbReference type="SAM" id="MobiDB-lite"/>
    </source>
</evidence>
<proteinExistence type="predicted"/>
<evidence type="ECO:0000313" key="4">
    <source>
        <dbReference type="Proteomes" id="UP000249688"/>
    </source>
</evidence>